<keyword evidence="4 8" id="KW-0732">Signal</keyword>
<dbReference type="PANTHER" id="PTHR45650">
    <property type="entry name" value="GDSL-LIKE LIPASE/ACYLHYDROLASE-RELATED"/>
    <property type="match status" value="1"/>
</dbReference>
<accession>A0AAV8T300</accession>
<dbReference type="InterPro" id="IPR036514">
    <property type="entry name" value="SGNH_hydro_sf"/>
</dbReference>
<sequence length="372" mass="41264">MTLLLVKMKLWWWVSVVYILAVPKLQNYGVGGELQVPCYYIFGDSQADNGNNNFLQTLAKANYNPYGIDFPGGPTGRFCNGKTIFDVIAELLGFPNYIPPFVTAGDLEILFGANYASGSAGIREETGQHLGERISLNMQLQNHRTIISRLVQILGSENLTTQHLNRCLYSVDMGSNDYINNYYRPTYYQTSHDYTLDQFTGLLIDQYRHQLKVLYGYGARKFALFGLGLLGCTPDAIDTYGTNGSTCVDFLNAASKDFNTELISLIDELNDKHSDAKFIYIDSFGIGVNSSALGFQVTSSGCCPVSSTGECIVDQLTCPNRSAYAFWDAFHPTEAFNIYSATSAYRALNPSDAYPFDIRHLALLDQGTAMDN</sequence>
<evidence type="ECO:0000256" key="3">
    <source>
        <dbReference type="ARBA" id="ARBA00022525"/>
    </source>
</evidence>
<comment type="caution">
    <text evidence="9">The sequence shown here is derived from an EMBL/GenBank/DDBJ whole genome shotgun (WGS) entry which is preliminary data.</text>
</comment>
<evidence type="ECO:0000256" key="5">
    <source>
        <dbReference type="ARBA" id="ARBA00022801"/>
    </source>
</evidence>
<gene>
    <name evidence="9" type="ORF">K2173_001196</name>
</gene>
<dbReference type="InterPro" id="IPR001087">
    <property type="entry name" value="GDSL"/>
</dbReference>
<evidence type="ECO:0000256" key="1">
    <source>
        <dbReference type="ARBA" id="ARBA00004613"/>
    </source>
</evidence>
<organism evidence="9 10">
    <name type="scientific">Erythroxylum novogranatense</name>
    <dbReference type="NCBI Taxonomy" id="1862640"/>
    <lineage>
        <taxon>Eukaryota</taxon>
        <taxon>Viridiplantae</taxon>
        <taxon>Streptophyta</taxon>
        <taxon>Embryophyta</taxon>
        <taxon>Tracheophyta</taxon>
        <taxon>Spermatophyta</taxon>
        <taxon>Magnoliopsida</taxon>
        <taxon>eudicotyledons</taxon>
        <taxon>Gunneridae</taxon>
        <taxon>Pentapetalae</taxon>
        <taxon>rosids</taxon>
        <taxon>fabids</taxon>
        <taxon>Malpighiales</taxon>
        <taxon>Erythroxylaceae</taxon>
        <taxon>Erythroxylum</taxon>
    </lineage>
</organism>
<dbReference type="Gene3D" id="3.40.50.1110">
    <property type="entry name" value="SGNH hydrolase"/>
    <property type="match status" value="1"/>
</dbReference>
<name>A0AAV8T300_9ROSI</name>
<keyword evidence="10" id="KW-1185">Reference proteome</keyword>
<protein>
    <recommendedName>
        <fullName evidence="11">GDSL esterase/lipase</fullName>
    </recommendedName>
</protein>
<dbReference type="AlphaFoldDB" id="A0AAV8T300"/>
<dbReference type="GO" id="GO:0016788">
    <property type="term" value="F:hydrolase activity, acting on ester bonds"/>
    <property type="evidence" value="ECO:0007669"/>
    <property type="project" value="InterPro"/>
</dbReference>
<dbReference type="GO" id="GO:0005576">
    <property type="term" value="C:extracellular region"/>
    <property type="evidence" value="ECO:0007669"/>
    <property type="project" value="UniProtKB-SubCell"/>
</dbReference>
<comment type="subcellular location">
    <subcellularLocation>
        <location evidence="1">Secreted</location>
    </subcellularLocation>
</comment>
<evidence type="ECO:0000313" key="9">
    <source>
        <dbReference type="EMBL" id="KAJ8761140.1"/>
    </source>
</evidence>
<dbReference type="InterPro" id="IPR051238">
    <property type="entry name" value="GDSL_esterase/lipase"/>
</dbReference>
<evidence type="ECO:0000256" key="2">
    <source>
        <dbReference type="ARBA" id="ARBA00008668"/>
    </source>
</evidence>
<proteinExistence type="inferred from homology"/>
<feature type="signal peptide" evidence="8">
    <location>
        <begin position="1"/>
        <end position="21"/>
    </location>
</feature>
<keyword evidence="5" id="KW-0378">Hydrolase</keyword>
<keyword evidence="3" id="KW-0964">Secreted</keyword>
<dbReference type="CDD" id="cd01837">
    <property type="entry name" value="SGNH_plant_lipase_like"/>
    <property type="match status" value="1"/>
</dbReference>
<dbReference type="Pfam" id="PF00657">
    <property type="entry name" value="Lipase_GDSL"/>
    <property type="match status" value="1"/>
</dbReference>
<evidence type="ECO:0008006" key="11">
    <source>
        <dbReference type="Google" id="ProtNLM"/>
    </source>
</evidence>
<comment type="similarity">
    <text evidence="2">Belongs to the 'GDSL' lipolytic enzyme family.</text>
</comment>
<feature type="chain" id="PRO_5043328375" description="GDSL esterase/lipase" evidence="8">
    <location>
        <begin position="22"/>
        <end position="372"/>
    </location>
</feature>
<dbReference type="InterPro" id="IPR035669">
    <property type="entry name" value="SGNH_plant_lipase-like"/>
</dbReference>
<reference evidence="9 10" key="1">
    <citation type="submission" date="2021-09" db="EMBL/GenBank/DDBJ databases">
        <title>Genomic insights and catalytic innovation underlie evolution of tropane alkaloids biosynthesis.</title>
        <authorList>
            <person name="Wang Y.-J."/>
            <person name="Tian T."/>
            <person name="Huang J.-P."/>
            <person name="Huang S.-X."/>
        </authorList>
    </citation>
    <scope>NUCLEOTIDE SEQUENCE [LARGE SCALE GENOMIC DNA]</scope>
    <source>
        <strain evidence="9">KIB-2018</strain>
        <tissue evidence="9">Leaf</tissue>
    </source>
</reference>
<dbReference type="PANTHER" id="PTHR45650:SF75">
    <property type="entry name" value="GDSL-LIKE LIPASE_ACYLHYDROLASE"/>
    <property type="match status" value="1"/>
</dbReference>
<evidence type="ECO:0000313" key="10">
    <source>
        <dbReference type="Proteomes" id="UP001159364"/>
    </source>
</evidence>
<dbReference type="EMBL" id="JAIWQS010000006">
    <property type="protein sequence ID" value="KAJ8761140.1"/>
    <property type="molecule type" value="Genomic_DNA"/>
</dbReference>
<evidence type="ECO:0000256" key="4">
    <source>
        <dbReference type="ARBA" id="ARBA00022729"/>
    </source>
</evidence>
<evidence type="ECO:0000256" key="7">
    <source>
        <dbReference type="ARBA" id="ARBA00023098"/>
    </source>
</evidence>
<keyword evidence="6" id="KW-0442">Lipid degradation</keyword>
<keyword evidence="7" id="KW-0443">Lipid metabolism</keyword>
<evidence type="ECO:0000256" key="6">
    <source>
        <dbReference type="ARBA" id="ARBA00022963"/>
    </source>
</evidence>
<evidence type="ECO:0000256" key="8">
    <source>
        <dbReference type="SAM" id="SignalP"/>
    </source>
</evidence>
<dbReference type="GO" id="GO:0016042">
    <property type="term" value="P:lipid catabolic process"/>
    <property type="evidence" value="ECO:0007669"/>
    <property type="project" value="UniProtKB-KW"/>
</dbReference>
<dbReference type="Proteomes" id="UP001159364">
    <property type="component" value="Linkage Group LG06"/>
</dbReference>